<name>A0A8X8I8A2_9BACT</name>
<feature type="transmembrane region" description="Helical" evidence="1">
    <location>
        <begin position="61"/>
        <end position="83"/>
    </location>
</feature>
<dbReference type="AlphaFoldDB" id="A0A8X8I8A2"/>
<keyword evidence="1" id="KW-0472">Membrane</keyword>
<evidence type="ECO:0000256" key="1">
    <source>
        <dbReference type="SAM" id="Phobius"/>
    </source>
</evidence>
<feature type="transmembrane region" description="Helical" evidence="1">
    <location>
        <begin position="436"/>
        <end position="462"/>
    </location>
</feature>
<gene>
    <name evidence="2" type="ORF">SAMN05444410_10127</name>
</gene>
<feature type="transmembrane region" description="Helical" evidence="1">
    <location>
        <begin position="265"/>
        <end position="288"/>
    </location>
</feature>
<feature type="transmembrane region" description="Helical" evidence="1">
    <location>
        <begin position="95"/>
        <end position="117"/>
    </location>
</feature>
<feature type="transmembrane region" description="Helical" evidence="1">
    <location>
        <begin position="533"/>
        <end position="551"/>
    </location>
</feature>
<dbReference type="RefSeq" id="WP_092721232.1">
    <property type="nucleotide sequence ID" value="NZ_FNNO01000001.1"/>
</dbReference>
<dbReference type="EMBL" id="FNNO01000001">
    <property type="protein sequence ID" value="SDW01968.1"/>
    <property type="molecule type" value="Genomic_DNA"/>
</dbReference>
<reference evidence="2 3" key="1">
    <citation type="submission" date="2016-10" db="EMBL/GenBank/DDBJ databases">
        <authorList>
            <person name="Varghese N."/>
            <person name="Submissions S."/>
        </authorList>
    </citation>
    <scope>NUCLEOTIDE SEQUENCE [LARGE SCALE GENOMIC DNA]</scope>
    <source>
        <strain evidence="2 3">DSM 25353</strain>
    </source>
</reference>
<accession>A0A8X8I8A2</accession>
<keyword evidence="1" id="KW-0812">Transmembrane</keyword>
<feature type="transmembrane region" description="Helical" evidence="1">
    <location>
        <begin position="358"/>
        <end position="377"/>
    </location>
</feature>
<protein>
    <submittedName>
        <fullName evidence="2">Uncharacterized protein</fullName>
    </submittedName>
</protein>
<keyword evidence="1" id="KW-1133">Transmembrane helix</keyword>
<evidence type="ECO:0000313" key="2">
    <source>
        <dbReference type="EMBL" id="SDW01968.1"/>
    </source>
</evidence>
<feature type="transmembrane region" description="Helical" evidence="1">
    <location>
        <begin position="172"/>
        <end position="194"/>
    </location>
</feature>
<organism evidence="2 3">
    <name type="scientific">Hydrobacter penzbergensis</name>
    <dbReference type="NCBI Taxonomy" id="1235997"/>
    <lineage>
        <taxon>Bacteria</taxon>
        <taxon>Pseudomonadati</taxon>
        <taxon>Bacteroidota</taxon>
        <taxon>Chitinophagia</taxon>
        <taxon>Chitinophagales</taxon>
        <taxon>Chitinophagaceae</taxon>
        <taxon>Hydrobacter</taxon>
    </lineage>
</organism>
<dbReference type="Proteomes" id="UP000198711">
    <property type="component" value="Unassembled WGS sequence"/>
</dbReference>
<feature type="transmembrane region" description="Helical" evidence="1">
    <location>
        <begin position="468"/>
        <end position="489"/>
    </location>
</feature>
<evidence type="ECO:0000313" key="3">
    <source>
        <dbReference type="Proteomes" id="UP000198711"/>
    </source>
</evidence>
<feature type="transmembrane region" description="Helical" evidence="1">
    <location>
        <begin position="138"/>
        <end position="160"/>
    </location>
</feature>
<proteinExistence type="predicted"/>
<keyword evidence="3" id="KW-1185">Reference proteome</keyword>
<comment type="caution">
    <text evidence="2">The sequence shown here is derived from an EMBL/GenBank/DDBJ whole genome shotgun (WGS) entry which is preliminary data.</text>
</comment>
<sequence length="569" mass="65034">MNIVNQFFLRLILLPSGLYRKMGVNTHHLKAILQAKLIMDDRRPNSFQQTRFSKQGRTINLATLGTMALAAFMGFFFLVSFVVGQNYITKLTTYFSFYVFILASTLISDFTSVLLDVRDNTILLPKPVNGRSLVFARLLHIIIHVSKIVLPMTLPGIIYMGYHQGLGAVGPFLLMILAATLFTIFLINAVYLLILKITTPEKFKNIISYFQILFTIFVYGGYQLIPNLYNRSHVENIDITHIWWAWLFPPYWFAGGYSFLIEWHFTIPLIICLALSILTPWLSIWLVIHYFAPSFNQQLAQISGSSEMAPVVRKNKAGTHQSSRYAERIAILLTRKGAERVGFLHAWKMMIRSRDFKMKVYPAFGYLIVMFVVLFLGNQTGQHPKPHALRLKELCMMAMYFSCFILIVAVQQIVYSEQYKASWMFVTTPIQKPGQLISGAVKAVTIQFFMPLASIIVIAAIILVGPAFLINLSLGFCNMLTFVALLAYITIKELPFSQLQSTSSKTGQFLRNMFTMLIVALVAFLHFMVYQYLIVVLILFLLSAIAYWLLMDAIKEKDWAKVRILVNQE</sequence>
<feature type="transmembrane region" description="Helical" evidence="1">
    <location>
        <begin position="397"/>
        <end position="415"/>
    </location>
</feature>
<feature type="transmembrane region" description="Helical" evidence="1">
    <location>
        <begin position="509"/>
        <end position="527"/>
    </location>
</feature>
<feature type="transmembrane region" description="Helical" evidence="1">
    <location>
        <begin position="206"/>
        <end position="225"/>
    </location>
</feature>